<feature type="compositionally biased region" description="Gly residues" evidence="2">
    <location>
        <begin position="234"/>
        <end position="247"/>
    </location>
</feature>
<evidence type="ECO:0000256" key="2">
    <source>
        <dbReference type="SAM" id="MobiDB-lite"/>
    </source>
</evidence>
<name>A1CU56_ASPCL</name>
<accession>A1CU56</accession>
<comment type="similarity">
    <text evidence="1">Belongs to the ustYa family.</text>
</comment>
<dbReference type="Pfam" id="PF11807">
    <property type="entry name" value="UstYa"/>
    <property type="match status" value="1"/>
</dbReference>
<keyword evidence="3" id="KW-1133">Transmembrane helix</keyword>
<dbReference type="VEuPathDB" id="FungiDB:ACLA_085380"/>
<dbReference type="AlphaFoldDB" id="A1CU56"/>
<keyword evidence="3" id="KW-0472">Membrane</keyword>
<dbReference type="RefSeq" id="XP_001268269.1">
    <property type="nucleotide sequence ID" value="XM_001268268.1"/>
</dbReference>
<dbReference type="KEGG" id="act:ACLA_085380"/>
<dbReference type="GeneID" id="4699751"/>
<dbReference type="PANTHER" id="PTHR33365:SF14">
    <property type="entry name" value="TAT PATHWAY SIGNAL SEQUENCE"/>
    <property type="match status" value="1"/>
</dbReference>
<protein>
    <recommendedName>
        <fullName evidence="6">Tat pathway signal sequence</fullName>
    </recommendedName>
</protein>
<feature type="compositionally biased region" description="Polar residues" evidence="2">
    <location>
        <begin position="1"/>
        <end position="10"/>
    </location>
</feature>
<feature type="compositionally biased region" description="Basic residues" evidence="2">
    <location>
        <begin position="221"/>
        <end position="231"/>
    </location>
</feature>
<organism evidence="4 5">
    <name type="scientific">Aspergillus clavatus (strain ATCC 1007 / CBS 513.65 / DSM 816 / NCTC 3887 / NRRL 1 / QM 1276 / 107)</name>
    <dbReference type="NCBI Taxonomy" id="344612"/>
    <lineage>
        <taxon>Eukaryota</taxon>
        <taxon>Fungi</taxon>
        <taxon>Dikarya</taxon>
        <taxon>Ascomycota</taxon>
        <taxon>Pezizomycotina</taxon>
        <taxon>Eurotiomycetes</taxon>
        <taxon>Eurotiomycetidae</taxon>
        <taxon>Eurotiales</taxon>
        <taxon>Aspergillaceae</taxon>
        <taxon>Aspergillus</taxon>
        <taxon>Aspergillus subgen. Fumigati</taxon>
    </lineage>
</organism>
<dbReference type="GO" id="GO:0043386">
    <property type="term" value="P:mycotoxin biosynthetic process"/>
    <property type="evidence" value="ECO:0007669"/>
    <property type="project" value="InterPro"/>
</dbReference>
<dbReference type="EMBL" id="DS027060">
    <property type="protein sequence ID" value="EAW06843.1"/>
    <property type="molecule type" value="Genomic_DNA"/>
</dbReference>
<dbReference type="OrthoDB" id="3687641at2759"/>
<keyword evidence="5" id="KW-1185">Reference proteome</keyword>
<reference evidence="4 5" key="1">
    <citation type="journal article" date="2008" name="PLoS Genet.">
        <title>Genomic islands in the pathogenic filamentous fungus Aspergillus fumigatus.</title>
        <authorList>
            <person name="Fedorova N.D."/>
            <person name="Khaldi N."/>
            <person name="Joardar V.S."/>
            <person name="Maiti R."/>
            <person name="Amedeo P."/>
            <person name="Anderson M.J."/>
            <person name="Crabtree J."/>
            <person name="Silva J.C."/>
            <person name="Badger J.H."/>
            <person name="Albarraq A."/>
            <person name="Angiuoli S."/>
            <person name="Bussey H."/>
            <person name="Bowyer P."/>
            <person name="Cotty P.J."/>
            <person name="Dyer P.S."/>
            <person name="Egan A."/>
            <person name="Galens K."/>
            <person name="Fraser-Liggett C.M."/>
            <person name="Haas B.J."/>
            <person name="Inman J.M."/>
            <person name="Kent R."/>
            <person name="Lemieux S."/>
            <person name="Malavazi I."/>
            <person name="Orvis J."/>
            <person name="Roemer T."/>
            <person name="Ronning C.M."/>
            <person name="Sundaram J.P."/>
            <person name="Sutton G."/>
            <person name="Turner G."/>
            <person name="Venter J.C."/>
            <person name="White O.R."/>
            <person name="Whitty B.R."/>
            <person name="Youngman P."/>
            <person name="Wolfe K.H."/>
            <person name="Goldman G.H."/>
            <person name="Wortman J.R."/>
            <person name="Jiang B."/>
            <person name="Denning D.W."/>
            <person name="Nierman W.C."/>
        </authorList>
    </citation>
    <scope>NUCLEOTIDE SEQUENCE [LARGE SCALE GENOMIC DNA]</scope>
    <source>
        <strain evidence="5">ATCC 1007 / CBS 513.65 / DSM 816 / NCTC 3887 / NRRL 1</strain>
    </source>
</reference>
<dbReference type="InterPro" id="IPR021765">
    <property type="entry name" value="UstYa-like"/>
</dbReference>
<gene>
    <name evidence="4" type="ORF">ACLA_085380</name>
</gene>
<evidence type="ECO:0000256" key="1">
    <source>
        <dbReference type="ARBA" id="ARBA00035112"/>
    </source>
</evidence>
<sequence length="349" mass="38831">MLNSTHSPTYSHLPSESKELLSEDDTSSSSSSSSIPPRTRTRNWRILLLLSTNLALFLTSLGILAYAFHELSALKHNIDNRLVRQTSAYCIVPPNPFHHYQITNPPLPPPLPAPLLDTLPLPLSTTTTNGSFWPQSPPSLFQLPPSPEVDAAWDRIADTHAFALTREQVRRLNKDPAELYRFPASYGLGDEAYMGLLDVFHQLHCLNHLRQAAHPEYYRQNHNHSHSHSNSHHGGSGSGSVGSGTAGTGEKRRSKFPYEVHLEHCTHILLQFVLCHADVGVITFNKVAGTPGPFADFNVDHVCRDFGAVLDWKEANQVNVTDEQWAEIFVTPEGIRELPAEGRSEPPRV</sequence>
<dbReference type="eggNOG" id="ENOG502R9II">
    <property type="taxonomic scope" value="Eukaryota"/>
</dbReference>
<dbReference type="PANTHER" id="PTHR33365">
    <property type="entry name" value="YALI0B05434P"/>
    <property type="match status" value="1"/>
</dbReference>
<proteinExistence type="inferred from homology"/>
<dbReference type="Proteomes" id="UP000006701">
    <property type="component" value="Unassembled WGS sequence"/>
</dbReference>
<feature type="transmembrane region" description="Helical" evidence="3">
    <location>
        <begin position="46"/>
        <end position="68"/>
    </location>
</feature>
<feature type="compositionally biased region" description="Low complexity" evidence="2">
    <location>
        <begin position="27"/>
        <end position="38"/>
    </location>
</feature>
<feature type="region of interest" description="Disordered" evidence="2">
    <location>
        <begin position="1"/>
        <end position="38"/>
    </location>
</feature>
<keyword evidence="3" id="KW-0812">Transmembrane</keyword>
<dbReference type="OMA" id="IADTHAF"/>
<evidence type="ECO:0008006" key="6">
    <source>
        <dbReference type="Google" id="ProtNLM"/>
    </source>
</evidence>
<dbReference type="HOGENOM" id="CLU_042941_0_0_1"/>
<evidence type="ECO:0000313" key="4">
    <source>
        <dbReference type="EMBL" id="EAW06843.1"/>
    </source>
</evidence>
<evidence type="ECO:0000313" key="5">
    <source>
        <dbReference type="Proteomes" id="UP000006701"/>
    </source>
</evidence>
<dbReference type="STRING" id="344612.A1CU56"/>
<feature type="region of interest" description="Disordered" evidence="2">
    <location>
        <begin position="221"/>
        <end position="252"/>
    </location>
</feature>
<evidence type="ECO:0000256" key="3">
    <source>
        <dbReference type="SAM" id="Phobius"/>
    </source>
</evidence>